<name>A0ABM7I6L3_9MYCO</name>
<proteinExistence type="predicted"/>
<dbReference type="EMBL" id="AP022577">
    <property type="protein sequence ID" value="BBX82176.1"/>
    <property type="molecule type" value="Genomic_DNA"/>
</dbReference>
<evidence type="ECO:0000313" key="3">
    <source>
        <dbReference type="Proteomes" id="UP000465609"/>
    </source>
</evidence>
<evidence type="ECO:0000313" key="2">
    <source>
        <dbReference type="EMBL" id="BBX82176.1"/>
    </source>
</evidence>
<keyword evidence="3" id="KW-1185">Reference proteome</keyword>
<dbReference type="Proteomes" id="UP000465609">
    <property type="component" value="Chromosome"/>
</dbReference>
<reference evidence="2 3" key="1">
    <citation type="journal article" date="2019" name="Emerg. Microbes Infect.">
        <title>Comprehensive subspecies identification of 175 nontuberculous mycobacteria species based on 7547 genomic profiles.</title>
        <authorList>
            <person name="Matsumoto Y."/>
            <person name="Kinjo T."/>
            <person name="Motooka D."/>
            <person name="Nabeya D."/>
            <person name="Jung N."/>
            <person name="Uechi K."/>
            <person name="Horii T."/>
            <person name="Iida T."/>
            <person name="Fujita J."/>
            <person name="Nakamura S."/>
        </authorList>
    </citation>
    <scope>NUCLEOTIDE SEQUENCE [LARGE SCALE GENOMIC DNA]</scope>
    <source>
        <strain evidence="2 3">JCM 15296</strain>
    </source>
</reference>
<accession>A0ABM7I6L3</accession>
<sequence>MTNNPEKDRRGAPAPNPRARTGSLQFSMVREVAPQTPPVADDLTEDRQRRDLAAKQAADELSALAQDAPVTR</sequence>
<protein>
    <submittedName>
        <fullName evidence="2">Uncharacterized protein</fullName>
    </submittedName>
</protein>
<feature type="compositionally biased region" description="Basic and acidic residues" evidence="1">
    <location>
        <begin position="1"/>
        <end position="11"/>
    </location>
</feature>
<evidence type="ECO:0000256" key="1">
    <source>
        <dbReference type="SAM" id="MobiDB-lite"/>
    </source>
</evidence>
<organism evidence="2 3">
    <name type="scientific">Mycolicibacterium aubagnense</name>
    <dbReference type="NCBI Taxonomy" id="319707"/>
    <lineage>
        <taxon>Bacteria</taxon>
        <taxon>Bacillati</taxon>
        <taxon>Actinomycetota</taxon>
        <taxon>Actinomycetes</taxon>
        <taxon>Mycobacteriales</taxon>
        <taxon>Mycobacteriaceae</taxon>
        <taxon>Mycolicibacterium</taxon>
    </lineage>
</organism>
<gene>
    <name evidence="2" type="ORF">MAUB_00490</name>
</gene>
<feature type="region of interest" description="Disordered" evidence="1">
    <location>
        <begin position="1"/>
        <end position="72"/>
    </location>
</feature>